<keyword evidence="4" id="KW-1185">Reference proteome</keyword>
<gene>
    <name evidence="3" type="ORF">Pyn_21323</name>
</gene>
<comment type="caution">
    <text evidence="3">The sequence shown here is derived from an EMBL/GenBank/DDBJ whole genome shotgun (WGS) entry which is preliminary data.</text>
</comment>
<protein>
    <submittedName>
        <fullName evidence="3">Uncharacterized protein</fullName>
    </submittedName>
</protein>
<reference evidence="3 4" key="1">
    <citation type="submission" date="2018-02" db="EMBL/GenBank/DDBJ databases">
        <title>Draft genome of wild Prunus yedoensis var. nudiflora.</title>
        <authorList>
            <person name="Baek S."/>
            <person name="Kim J.-H."/>
            <person name="Choi K."/>
            <person name="Kim G.-B."/>
            <person name="Cho A."/>
            <person name="Jang H."/>
            <person name="Shin C.-H."/>
            <person name="Yu H.-J."/>
            <person name="Mun J.-H."/>
        </authorList>
    </citation>
    <scope>NUCLEOTIDE SEQUENCE [LARGE SCALE GENOMIC DNA]</scope>
    <source>
        <strain evidence="4">cv. Jeju island</strain>
        <tissue evidence="3">Leaf</tissue>
    </source>
</reference>
<dbReference type="PANTHER" id="PTHR35324:SF4">
    <property type="entry name" value="EXPRESSED PROTEIN"/>
    <property type="match status" value="1"/>
</dbReference>
<dbReference type="EMBL" id="PJQY01002992">
    <property type="protein sequence ID" value="PQM41048.1"/>
    <property type="molecule type" value="Genomic_DNA"/>
</dbReference>
<accession>A0A314UVU6</accession>
<feature type="region of interest" description="Disordered" evidence="1">
    <location>
        <begin position="20"/>
        <end position="39"/>
    </location>
</feature>
<evidence type="ECO:0000256" key="1">
    <source>
        <dbReference type="SAM" id="MobiDB-lite"/>
    </source>
</evidence>
<sequence>MSSWTSSSFKSSAPEEGLSIANISLKEEQEDPAATHHGHSISNYVSSHVHIKPTHTSQPLDKDVVLRRIRQRKRVNRVRAALQALLISSPFSPLSMRTSGSMMPLLLLKLGFFLYFLQSLSNTLMLHF</sequence>
<keyword evidence="2" id="KW-0812">Transmembrane</keyword>
<name>A0A314UVU6_PRUYE</name>
<organism evidence="3 4">
    <name type="scientific">Prunus yedoensis var. nudiflora</name>
    <dbReference type="NCBI Taxonomy" id="2094558"/>
    <lineage>
        <taxon>Eukaryota</taxon>
        <taxon>Viridiplantae</taxon>
        <taxon>Streptophyta</taxon>
        <taxon>Embryophyta</taxon>
        <taxon>Tracheophyta</taxon>
        <taxon>Spermatophyta</taxon>
        <taxon>Magnoliopsida</taxon>
        <taxon>eudicotyledons</taxon>
        <taxon>Gunneridae</taxon>
        <taxon>Pentapetalae</taxon>
        <taxon>rosids</taxon>
        <taxon>fabids</taxon>
        <taxon>Rosales</taxon>
        <taxon>Rosaceae</taxon>
        <taxon>Amygdaloideae</taxon>
        <taxon>Amygdaleae</taxon>
        <taxon>Prunus</taxon>
    </lineage>
</organism>
<dbReference type="Proteomes" id="UP000250321">
    <property type="component" value="Unassembled WGS sequence"/>
</dbReference>
<evidence type="ECO:0000313" key="3">
    <source>
        <dbReference type="EMBL" id="PQM41048.1"/>
    </source>
</evidence>
<evidence type="ECO:0000256" key="2">
    <source>
        <dbReference type="SAM" id="Phobius"/>
    </source>
</evidence>
<dbReference type="PANTHER" id="PTHR35324">
    <property type="entry name" value="BNAA08G03750D PROTEIN"/>
    <property type="match status" value="1"/>
</dbReference>
<keyword evidence="2" id="KW-1133">Transmembrane helix</keyword>
<evidence type="ECO:0000313" key="4">
    <source>
        <dbReference type="Proteomes" id="UP000250321"/>
    </source>
</evidence>
<dbReference type="AlphaFoldDB" id="A0A314UVU6"/>
<feature type="transmembrane region" description="Helical" evidence="2">
    <location>
        <begin position="102"/>
        <end position="120"/>
    </location>
</feature>
<keyword evidence="2" id="KW-0472">Membrane</keyword>
<proteinExistence type="predicted"/>